<dbReference type="Pfam" id="PF10574">
    <property type="entry name" value="UPF0552"/>
    <property type="match status" value="1"/>
</dbReference>
<reference evidence="3 4" key="1">
    <citation type="journal article" date="2017" name="PLoS Biol.">
        <title>The sea cucumber genome provides insights into morphological evolution and visceral regeneration.</title>
        <authorList>
            <person name="Zhang X."/>
            <person name="Sun L."/>
            <person name="Yuan J."/>
            <person name="Sun Y."/>
            <person name="Gao Y."/>
            <person name="Zhang L."/>
            <person name="Li S."/>
            <person name="Dai H."/>
            <person name="Hamel J.F."/>
            <person name="Liu C."/>
            <person name="Yu Y."/>
            <person name="Liu S."/>
            <person name="Lin W."/>
            <person name="Guo K."/>
            <person name="Jin S."/>
            <person name="Xu P."/>
            <person name="Storey K.B."/>
            <person name="Huan P."/>
            <person name="Zhang T."/>
            <person name="Zhou Y."/>
            <person name="Zhang J."/>
            <person name="Lin C."/>
            <person name="Li X."/>
            <person name="Xing L."/>
            <person name="Huo D."/>
            <person name="Sun M."/>
            <person name="Wang L."/>
            <person name="Mercier A."/>
            <person name="Li F."/>
            <person name="Yang H."/>
            <person name="Xiang J."/>
        </authorList>
    </citation>
    <scope>NUCLEOTIDE SEQUENCE [LARGE SCALE GENOMIC DNA]</scope>
    <source>
        <strain evidence="3">Shaxun</strain>
        <tissue evidence="3">Muscle</tissue>
    </source>
</reference>
<accession>A0A2G8JL97</accession>
<dbReference type="InterPro" id="IPR018889">
    <property type="entry name" value="Arpin"/>
</dbReference>
<dbReference type="OrthoDB" id="5953051at2759"/>
<dbReference type="PANTHER" id="PTHR31199:SF1">
    <property type="entry name" value="ARPIN"/>
    <property type="match status" value="1"/>
</dbReference>
<comment type="caution">
    <text evidence="3">The sequence shown here is derived from an EMBL/GenBank/DDBJ whole genome shotgun (WGS) entry which is preliminary data.</text>
</comment>
<dbReference type="EMBL" id="MRZV01001666">
    <property type="protein sequence ID" value="PIK36495.1"/>
    <property type="molecule type" value="Genomic_DNA"/>
</dbReference>
<evidence type="ECO:0000313" key="3">
    <source>
        <dbReference type="EMBL" id="PIK36495.1"/>
    </source>
</evidence>
<keyword evidence="4" id="KW-1185">Reference proteome</keyword>
<dbReference type="PANTHER" id="PTHR31199">
    <property type="entry name" value="ARPIN"/>
    <property type="match status" value="1"/>
</dbReference>
<dbReference type="Proteomes" id="UP000230750">
    <property type="component" value="Unassembled WGS sequence"/>
</dbReference>
<evidence type="ECO:0000256" key="2">
    <source>
        <dbReference type="ARBA" id="ARBA00019314"/>
    </source>
</evidence>
<organism evidence="3 4">
    <name type="scientific">Stichopus japonicus</name>
    <name type="common">Sea cucumber</name>
    <dbReference type="NCBI Taxonomy" id="307972"/>
    <lineage>
        <taxon>Eukaryota</taxon>
        <taxon>Metazoa</taxon>
        <taxon>Echinodermata</taxon>
        <taxon>Eleutherozoa</taxon>
        <taxon>Echinozoa</taxon>
        <taxon>Holothuroidea</taxon>
        <taxon>Aspidochirotacea</taxon>
        <taxon>Aspidochirotida</taxon>
        <taxon>Stichopodidae</taxon>
        <taxon>Apostichopus</taxon>
    </lineage>
</organism>
<dbReference type="AlphaFoldDB" id="A0A2G8JL97"/>
<proteinExistence type="inferred from homology"/>
<protein>
    <recommendedName>
        <fullName evidence="2">Arpin</fullName>
    </recommendedName>
</protein>
<evidence type="ECO:0000256" key="1">
    <source>
        <dbReference type="ARBA" id="ARBA00008453"/>
    </source>
</evidence>
<name>A0A2G8JL97_STIJA</name>
<dbReference type="STRING" id="307972.A0A2G8JL97"/>
<comment type="similarity">
    <text evidence="1">Belongs to the Arpin family.</text>
</comment>
<evidence type="ECO:0000313" key="4">
    <source>
        <dbReference type="Proteomes" id="UP000230750"/>
    </source>
</evidence>
<dbReference type="GO" id="GO:0051126">
    <property type="term" value="P:negative regulation of actin nucleation"/>
    <property type="evidence" value="ECO:0007669"/>
    <property type="project" value="InterPro"/>
</dbReference>
<gene>
    <name evidence="3" type="ORF">BSL78_26674</name>
</gene>
<sequence length="135" mass="14701">MQVVSAELNKHLSIMSIIYSRSKGLVMLTLRINVILDEERQLDPLDLEDGDKVRIKSNGDGPFIYSISKIEPDSQTISNAAGPEKQVGESWTDKIMDLKAQGLPQAATGGTEEGAGATMMNGKKNGHKMERVMAL</sequence>